<dbReference type="RefSeq" id="WP_191750746.1">
    <property type="nucleotide sequence ID" value="NZ_JACSQZ010000054.1"/>
</dbReference>
<keyword evidence="3" id="KW-1185">Reference proteome</keyword>
<reference evidence="2 3" key="1">
    <citation type="submission" date="2020-08" db="EMBL/GenBank/DDBJ databases">
        <title>A Genomic Blueprint of the Chicken Gut Microbiome.</title>
        <authorList>
            <person name="Gilroy R."/>
            <person name="Ravi A."/>
            <person name="Getino M."/>
            <person name="Pursley I."/>
            <person name="Horton D.L."/>
            <person name="Alikhan N.-F."/>
            <person name="Baker D."/>
            <person name="Gharbi K."/>
            <person name="Hall N."/>
            <person name="Watson M."/>
            <person name="Adriaenssens E.M."/>
            <person name="Foster-Nyarko E."/>
            <person name="Jarju S."/>
            <person name="Secka A."/>
            <person name="Antonio M."/>
            <person name="Oren A."/>
            <person name="Chaudhuri R."/>
            <person name="La Ragione R.M."/>
            <person name="Hildebrand F."/>
            <person name="Pallen M.J."/>
        </authorList>
    </citation>
    <scope>NUCLEOTIDE SEQUENCE [LARGE SCALE GENOMIC DNA]</scope>
    <source>
        <strain evidence="2 3">Sa3CUN1</strain>
    </source>
</reference>
<feature type="region of interest" description="Disordered" evidence="1">
    <location>
        <begin position="139"/>
        <end position="161"/>
    </location>
</feature>
<evidence type="ECO:0000313" key="2">
    <source>
        <dbReference type="EMBL" id="MBD7915996.1"/>
    </source>
</evidence>
<name>A0ABR8Q6D2_9CLOT</name>
<accession>A0ABR8Q6D2</accession>
<evidence type="ECO:0000256" key="1">
    <source>
        <dbReference type="SAM" id="MobiDB-lite"/>
    </source>
</evidence>
<dbReference type="Proteomes" id="UP000640335">
    <property type="component" value="Unassembled WGS sequence"/>
</dbReference>
<dbReference type="EMBL" id="JACSQZ010000054">
    <property type="protein sequence ID" value="MBD7915996.1"/>
    <property type="molecule type" value="Genomic_DNA"/>
</dbReference>
<sequence>MKKKGSALVTILIACTALIILATAISVGVTNTAKLNKRYSDDIDLELAAKSGLNIFKEELLSDIESVSNSSDLPIAEVESDSGINSFDNITILKEIQKDTIENEGTITGYKYTVISTAKYKSIENSISKTERQVITVKLKNNGSNGGNDGDNGNDEDNGDIGDIIIEPVNFMNFSGKVEVANTSQKDEELINKITSGDEFRLKGQLVNKEKNENLKNLNVYLDSESIQNDIKSNINIDTSMPDDINSIEKKDNIDRIKNKTNTDFNNERVKFEGSIDFANDLIINLNDSIVLINGKLNGYSNSNVTLNLENSILVINEGIYTSDKLNINLSNNSKLYVKNLSAGKDLNIKMNSGMLIVKNEAIESRNGKTEIYLENNSVIYSENRLFGQNGVYMKMNNSRIVVNDIDSNNGEVVSNIENESIIYCKNQLKGNKLVSINNDNSNLFIEQSNLECTSGEININIKNKGGVFVARRIYSPYKNSISIDNSNIIIGFKLQNLNEEALTSNKEIEINSLNGTCIINGKLTVANGIKSNLENSVIICLGQLNIHGGLSKLVNVDKSYILTLGKIDKSYIVNLELESKTNSITPDSKNVINTLDKYLKKSS</sequence>
<protein>
    <submittedName>
        <fullName evidence="2">Uncharacterized protein</fullName>
    </submittedName>
</protein>
<organism evidence="2 3">
    <name type="scientific">Clostridium gallinarum</name>
    <dbReference type="NCBI Taxonomy" id="2762246"/>
    <lineage>
        <taxon>Bacteria</taxon>
        <taxon>Bacillati</taxon>
        <taxon>Bacillota</taxon>
        <taxon>Clostridia</taxon>
        <taxon>Eubacteriales</taxon>
        <taxon>Clostridiaceae</taxon>
        <taxon>Clostridium</taxon>
    </lineage>
</organism>
<proteinExistence type="predicted"/>
<gene>
    <name evidence="2" type="ORF">H9660_12650</name>
</gene>
<evidence type="ECO:0000313" key="3">
    <source>
        <dbReference type="Proteomes" id="UP000640335"/>
    </source>
</evidence>
<comment type="caution">
    <text evidence="2">The sequence shown here is derived from an EMBL/GenBank/DDBJ whole genome shotgun (WGS) entry which is preliminary data.</text>
</comment>
<dbReference type="PROSITE" id="PS51257">
    <property type="entry name" value="PROKAR_LIPOPROTEIN"/>
    <property type="match status" value="1"/>
</dbReference>